<reference evidence="7" key="1">
    <citation type="submission" date="2021-01" db="EMBL/GenBank/DDBJ databases">
        <authorList>
            <person name="Corre E."/>
            <person name="Pelletier E."/>
            <person name="Niang G."/>
            <person name="Scheremetjew M."/>
            <person name="Finn R."/>
            <person name="Kale V."/>
            <person name="Holt S."/>
            <person name="Cochrane G."/>
            <person name="Meng A."/>
            <person name="Brown T."/>
            <person name="Cohen L."/>
        </authorList>
    </citation>
    <scope>NUCLEOTIDE SEQUENCE</scope>
    <source>
        <strain evidence="7">RCC1383</strain>
    </source>
</reference>
<gene>
    <name evidence="7" type="ORF">PCOR1465_LOCUS633</name>
</gene>
<dbReference type="Pfam" id="PF00505">
    <property type="entry name" value="HMG_box"/>
    <property type="match status" value="1"/>
</dbReference>
<evidence type="ECO:0000313" key="7">
    <source>
        <dbReference type="EMBL" id="CAD8987849.1"/>
    </source>
</evidence>
<dbReference type="GO" id="GO:0005634">
    <property type="term" value="C:nucleus"/>
    <property type="evidence" value="ECO:0007669"/>
    <property type="project" value="UniProtKB-UniRule"/>
</dbReference>
<feature type="DNA-binding region" description="HMG box" evidence="3">
    <location>
        <begin position="253"/>
        <end position="321"/>
    </location>
</feature>
<feature type="coiled-coil region" evidence="4">
    <location>
        <begin position="292"/>
        <end position="323"/>
    </location>
</feature>
<feature type="domain" description="HMG box" evidence="6">
    <location>
        <begin position="253"/>
        <end position="321"/>
    </location>
</feature>
<dbReference type="PANTHER" id="PTHR46040:SF3">
    <property type="entry name" value="HIGH MOBILITY GROUP PROTEIN 2"/>
    <property type="match status" value="1"/>
</dbReference>
<protein>
    <recommendedName>
        <fullName evidence="6">HMG box domain-containing protein</fullName>
    </recommendedName>
</protein>
<dbReference type="GO" id="GO:0003677">
    <property type="term" value="F:DNA binding"/>
    <property type="evidence" value="ECO:0007669"/>
    <property type="project" value="UniProtKB-UniRule"/>
</dbReference>
<feature type="compositionally biased region" description="Basic and acidic residues" evidence="5">
    <location>
        <begin position="1"/>
        <end position="10"/>
    </location>
</feature>
<evidence type="ECO:0000259" key="6">
    <source>
        <dbReference type="PROSITE" id="PS50118"/>
    </source>
</evidence>
<dbReference type="InterPro" id="IPR009071">
    <property type="entry name" value="HMG_box_dom"/>
</dbReference>
<dbReference type="SMART" id="SM00398">
    <property type="entry name" value="HMG"/>
    <property type="match status" value="1"/>
</dbReference>
<evidence type="ECO:0000256" key="1">
    <source>
        <dbReference type="ARBA" id="ARBA00023125"/>
    </source>
</evidence>
<evidence type="ECO:0000256" key="3">
    <source>
        <dbReference type="PROSITE-ProRule" id="PRU00267"/>
    </source>
</evidence>
<dbReference type="PANTHER" id="PTHR46040">
    <property type="entry name" value="HIGH MOBILITY GROUP PROTEIN 2"/>
    <property type="match status" value="1"/>
</dbReference>
<dbReference type="GO" id="GO:0010468">
    <property type="term" value="P:regulation of gene expression"/>
    <property type="evidence" value="ECO:0007669"/>
    <property type="project" value="TreeGrafter"/>
</dbReference>
<feature type="region of interest" description="Disordered" evidence="5">
    <location>
        <begin position="207"/>
        <end position="252"/>
    </location>
</feature>
<keyword evidence="1 3" id="KW-0238">DNA-binding</keyword>
<dbReference type="PROSITE" id="PS50118">
    <property type="entry name" value="HMG_BOX_2"/>
    <property type="match status" value="1"/>
</dbReference>
<dbReference type="InterPro" id="IPR051965">
    <property type="entry name" value="ChromReg_NeuronalGeneExpr"/>
</dbReference>
<dbReference type="CDD" id="cd00084">
    <property type="entry name" value="HMG-box_SF"/>
    <property type="match status" value="1"/>
</dbReference>
<dbReference type="Gene3D" id="1.10.30.10">
    <property type="entry name" value="High mobility group box domain"/>
    <property type="match status" value="1"/>
</dbReference>
<accession>A0A7S1HQ54</accession>
<feature type="compositionally biased region" description="Basic and acidic residues" evidence="5">
    <location>
        <begin position="19"/>
        <end position="32"/>
    </location>
</feature>
<name>A0A7S1HQ54_9EUKA</name>
<sequence length="448" mass="50227">MVSVRSPRERGKLRRKSSDKRIPLLDAKEDTPTKASKPKAKTIKKVRVWWPPTKNRNRSDVSGMFWPARMTAKIGSDKATVEYDNGDVENVLLANCQPANRPTDFGKEDKALRAGEFVEVFNNSKTDPASWFARIKEVRKTTCIVEYPFCDGPPETKKMELICRVRINKDEKWLYVDPEQKWKDGKFSSPMELTLIAQKQMDQWLKAAEEQGAASPKKLAPKKKAGGEAGGSKPSKKRKKDKVQIPKSNPAKPARAKTAYLFFCDANRAHVKAKDPSLTMVQITTELGQMWKKATVEEREKFQKQAEKDKERHKKENEVYMKKMSQVAAAMPQIAPAGTVIPIGPGGVNAVNPMMLAAQQQHQAPMGGMPLITPTQLIDMGALKKHVKKIAGEDYFYQCIDLLRPGTPKFGVAATAAHQYIIGQKKPDVKGFLVTLFGLEALRNRAKR</sequence>
<proteinExistence type="predicted"/>
<evidence type="ECO:0000256" key="5">
    <source>
        <dbReference type="SAM" id="MobiDB-lite"/>
    </source>
</evidence>
<keyword evidence="4" id="KW-0175">Coiled coil</keyword>
<evidence type="ECO:0000256" key="2">
    <source>
        <dbReference type="ARBA" id="ARBA00023242"/>
    </source>
</evidence>
<dbReference type="SUPFAM" id="SSF47095">
    <property type="entry name" value="HMG-box"/>
    <property type="match status" value="1"/>
</dbReference>
<evidence type="ECO:0000256" key="4">
    <source>
        <dbReference type="SAM" id="Coils"/>
    </source>
</evidence>
<dbReference type="InterPro" id="IPR036910">
    <property type="entry name" value="HMG_box_dom_sf"/>
</dbReference>
<feature type="region of interest" description="Disordered" evidence="5">
    <location>
        <begin position="1"/>
        <end position="41"/>
    </location>
</feature>
<keyword evidence="2 3" id="KW-0539">Nucleus</keyword>
<organism evidence="7">
    <name type="scientific">Phaeocystis cordata</name>
    <dbReference type="NCBI Taxonomy" id="118079"/>
    <lineage>
        <taxon>Eukaryota</taxon>
        <taxon>Haptista</taxon>
        <taxon>Haptophyta</taxon>
        <taxon>Prymnesiophyceae</taxon>
        <taxon>Phaeocystales</taxon>
        <taxon>Phaeocystaceae</taxon>
        <taxon>Phaeocystis</taxon>
    </lineage>
</organism>
<dbReference type="EMBL" id="HBFZ01000949">
    <property type="protein sequence ID" value="CAD8987849.1"/>
    <property type="molecule type" value="Transcribed_RNA"/>
</dbReference>
<dbReference type="AlphaFoldDB" id="A0A7S1HQ54"/>